<organism evidence="1 2">
    <name type="scientific">Trichinella nelsoni</name>
    <dbReference type="NCBI Taxonomy" id="6336"/>
    <lineage>
        <taxon>Eukaryota</taxon>
        <taxon>Metazoa</taxon>
        <taxon>Ecdysozoa</taxon>
        <taxon>Nematoda</taxon>
        <taxon>Enoplea</taxon>
        <taxon>Dorylaimia</taxon>
        <taxon>Trichinellida</taxon>
        <taxon>Trichinellidae</taxon>
        <taxon>Trichinella</taxon>
    </lineage>
</organism>
<dbReference type="AlphaFoldDB" id="A0A0V0RQC8"/>
<protein>
    <submittedName>
        <fullName evidence="1">Uncharacterized protein</fullName>
    </submittedName>
</protein>
<dbReference type="Proteomes" id="UP000054630">
    <property type="component" value="Unassembled WGS sequence"/>
</dbReference>
<gene>
    <name evidence="1" type="ORF">T07_3978</name>
</gene>
<evidence type="ECO:0000313" key="2">
    <source>
        <dbReference type="Proteomes" id="UP000054630"/>
    </source>
</evidence>
<dbReference type="EMBL" id="JYDL01000107">
    <property type="protein sequence ID" value="KRX16437.1"/>
    <property type="molecule type" value="Genomic_DNA"/>
</dbReference>
<accession>A0A0V0RQC8</accession>
<reference evidence="1 2" key="1">
    <citation type="submission" date="2015-01" db="EMBL/GenBank/DDBJ databases">
        <title>Evolution of Trichinella species and genotypes.</title>
        <authorList>
            <person name="Korhonen P.K."/>
            <person name="Edoardo P."/>
            <person name="Giuseppe L.R."/>
            <person name="Gasser R.B."/>
        </authorList>
    </citation>
    <scope>NUCLEOTIDE SEQUENCE [LARGE SCALE GENOMIC DNA]</scope>
    <source>
        <strain evidence="1">ISS37</strain>
    </source>
</reference>
<proteinExistence type="predicted"/>
<comment type="caution">
    <text evidence="1">The sequence shown here is derived from an EMBL/GenBank/DDBJ whole genome shotgun (WGS) entry which is preliminary data.</text>
</comment>
<evidence type="ECO:0000313" key="1">
    <source>
        <dbReference type="EMBL" id="KRX16437.1"/>
    </source>
</evidence>
<name>A0A0V0RQC8_9BILA</name>
<sequence length="68" mass="7545">MSGSLKLRLKQRIASRASSVVEKHIKVEQIYQGSSNERRRSSCTVEEIRRLVKNAAPADDTGGLYGLV</sequence>
<keyword evidence="2" id="KW-1185">Reference proteome</keyword>